<protein>
    <recommendedName>
        <fullName evidence="1">Mos1 transposase HTH domain-containing protein</fullName>
    </recommendedName>
</protein>
<sequence length="110" mass="12876">MFKTIADPAECEVRSVIRFLNAKKVKPAEIHRQLVKIYGENLMTDRMVRKWVRQLKDGRTNGHDEARSGRPSVVNDSLVAKVNEKIRDNRRFTIRMLFDEFPQISKICFA</sequence>
<dbReference type="OrthoDB" id="8191996at2759"/>
<organism evidence="2 3">
    <name type="scientific">Araneus ventricosus</name>
    <name type="common">Orbweaver spider</name>
    <name type="synonym">Epeira ventricosa</name>
    <dbReference type="NCBI Taxonomy" id="182803"/>
    <lineage>
        <taxon>Eukaryota</taxon>
        <taxon>Metazoa</taxon>
        <taxon>Ecdysozoa</taxon>
        <taxon>Arthropoda</taxon>
        <taxon>Chelicerata</taxon>
        <taxon>Arachnida</taxon>
        <taxon>Araneae</taxon>
        <taxon>Araneomorphae</taxon>
        <taxon>Entelegynae</taxon>
        <taxon>Araneoidea</taxon>
        <taxon>Araneidae</taxon>
        <taxon>Araneus</taxon>
    </lineage>
</organism>
<comment type="caution">
    <text evidence="2">The sequence shown here is derived from an EMBL/GenBank/DDBJ whole genome shotgun (WGS) entry which is preliminary data.</text>
</comment>
<evidence type="ECO:0000259" key="1">
    <source>
        <dbReference type="Pfam" id="PF17906"/>
    </source>
</evidence>
<dbReference type="InterPro" id="IPR052709">
    <property type="entry name" value="Transposase-MT_Hybrid"/>
</dbReference>
<gene>
    <name evidence="2" type="ORF">AVEN_78103_1</name>
</gene>
<dbReference type="EMBL" id="BGPR01000800">
    <property type="protein sequence ID" value="GBM36008.1"/>
    <property type="molecule type" value="Genomic_DNA"/>
</dbReference>
<dbReference type="InterPro" id="IPR041426">
    <property type="entry name" value="Mos1_HTH"/>
</dbReference>
<dbReference type="Proteomes" id="UP000499080">
    <property type="component" value="Unassembled WGS sequence"/>
</dbReference>
<dbReference type="Gene3D" id="1.10.10.1450">
    <property type="match status" value="1"/>
</dbReference>
<name>A0A4Y2F604_ARAVE</name>
<proteinExistence type="predicted"/>
<accession>A0A4Y2F604</accession>
<dbReference type="PANTHER" id="PTHR46060">
    <property type="entry name" value="MARINER MOS1 TRANSPOSASE-LIKE PROTEIN"/>
    <property type="match status" value="1"/>
</dbReference>
<evidence type="ECO:0000313" key="2">
    <source>
        <dbReference type="EMBL" id="GBM36008.1"/>
    </source>
</evidence>
<evidence type="ECO:0000313" key="3">
    <source>
        <dbReference type="Proteomes" id="UP000499080"/>
    </source>
</evidence>
<dbReference type="Pfam" id="PF17906">
    <property type="entry name" value="HTH_48"/>
    <property type="match status" value="1"/>
</dbReference>
<dbReference type="PANTHER" id="PTHR46060:SF1">
    <property type="entry name" value="MARINER MOS1 TRANSPOSASE-LIKE PROTEIN"/>
    <property type="match status" value="1"/>
</dbReference>
<keyword evidence="3" id="KW-1185">Reference proteome</keyword>
<reference evidence="2 3" key="1">
    <citation type="journal article" date="2019" name="Sci. Rep.">
        <title>Orb-weaving spider Araneus ventricosus genome elucidates the spidroin gene catalogue.</title>
        <authorList>
            <person name="Kono N."/>
            <person name="Nakamura H."/>
            <person name="Ohtoshi R."/>
            <person name="Moran D.A.P."/>
            <person name="Shinohara A."/>
            <person name="Yoshida Y."/>
            <person name="Fujiwara M."/>
            <person name="Mori M."/>
            <person name="Tomita M."/>
            <person name="Arakawa K."/>
        </authorList>
    </citation>
    <scope>NUCLEOTIDE SEQUENCE [LARGE SCALE GENOMIC DNA]</scope>
</reference>
<dbReference type="AlphaFoldDB" id="A0A4Y2F604"/>
<feature type="domain" description="Mos1 transposase HTH" evidence="1">
    <location>
        <begin position="13"/>
        <end position="58"/>
    </location>
</feature>